<evidence type="ECO:0000256" key="1">
    <source>
        <dbReference type="ARBA" id="ARBA00002599"/>
    </source>
</evidence>
<dbReference type="PANTHER" id="PTHR38604">
    <property type="entry name" value="PERIPLASMIC NITRATE REDUCTASE, ELECTRON TRANSFER SUBUNIT"/>
    <property type="match status" value="1"/>
</dbReference>
<keyword evidence="9 13" id="KW-0574">Periplasm</keyword>
<evidence type="ECO:0000256" key="16">
    <source>
        <dbReference type="SAM" id="SignalP"/>
    </source>
</evidence>
<organism evidence="17 18">
    <name type="scientific">Pelagibaculum spongiae</name>
    <dbReference type="NCBI Taxonomy" id="2080658"/>
    <lineage>
        <taxon>Bacteria</taxon>
        <taxon>Pseudomonadati</taxon>
        <taxon>Pseudomonadota</taxon>
        <taxon>Gammaproteobacteria</taxon>
        <taxon>Oceanospirillales</taxon>
        <taxon>Pelagibaculum</taxon>
    </lineage>
</organism>
<dbReference type="PIRSF" id="PIRSF006105">
    <property type="entry name" value="NapB"/>
    <property type="match status" value="1"/>
</dbReference>
<dbReference type="AlphaFoldDB" id="A0A2V1H101"/>
<evidence type="ECO:0000256" key="12">
    <source>
        <dbReference type="ARBA" id="ARBA00031832"/>
    </source>
</evidence>
<comment type="PTM">
    <text evidence="14">Binds 2 heme C groups per subunit.</text>
</comment>
<dbReference type="InterPro" id="IPR036280">
    <property type="entry name" value="Multihaem_cyt_sf"/>
</dbReference>
<feature type="binding site" description="covalent" evidence="14">
    <location>
        <position position="120"/>
    </location>
    <ligand>
        <name>heme c</name>
        <dbReference type="ChEBI" id="CHEBI:61717"/>
        <label>2</label>
    </ligand>
</feature>
<evidence type="ECO:0000256" key="10">
    <source>
        <dbReference type="ARBA" id="ARBA00022982"/>
    </source>
</evidence>
<comment type="similarity">
    <text evidence="3 13">Belongs to the NapB family.</text>
</comment>
<sequence>MKFKSFTAALAVVLMLIGVSATAEVTSLRGDTATDENNIAEHPRKNVEIDGGFGLNFTHQPPLIPHRIRGYKIDLKSNKCLQCHSWKTYRKYGATKISITHFENRDDQVLADVSPRRYFCLQCHVPQSDAAPIIENTFKSADKQ</sequence>
<feature type="binding site" description="covalent" evidence="14">
    <location>
        <position position="80"/>
    </location>
    <ligand>
        <name>heme c</name>
        <dbReference type="ChEBI" id="CHEBI:61717"/>
        <label>1</label>
    </ligand>
</feature>
<dbReference type="PANTHER" id="PTHR38604:SF1">
    <property type="entry name" value="PERIPLASMIC NITRATE REDUCTASE, ELECTRON TRANSFER SUBUNIT"/>
    <property type="match status" value="1"/>
</dbReference>
<evidence type="ECO:0000256" key="7">
    <source>
        <dbReference type="ARBA" id="ARBA00022723"/>
    </source>
</evidence>
<protein>
    <recommendedName>
        <fullName evidence="4 13">Periplasmic nitrate reductase, electron transfer subunit</fullName>
    </recommendedName>
    <alternativeName>
        <fullName evidence="12 13">Diheme cytochrome c NapB</fullName>
    </alternativeName>
</protein>
<feature type="chain" id="PRO_5015992775" description="Periplasmic nitrate reductase, electron transfer subunit" evidence="16">
    <location>
        <begin position="24"/>
        <end position="144"/>
    </location>
</feature>
<comment type="function">
    <text evidence="1">Electron transfer subunit of the periplasmic nitrate reductase complex NapAB. Receives electrons from the membrane-anchored tetraheme c-type NapC protein and transfers these to NapA subunit, thus allowing electron flow between membrane and periplasm. Essential for periplasmic nitrate reduction with nitrate as the terminal electron acceptor.</text>
</comment>
<dbReference type="OrthoDB" id="13290at2"/>
<dbReference type="SUPFAM" id="SSF48695">
    <property type="entry name" value="Multiheme cytochromes"/>
    <property type="match status" value="1"/>
</dbReference>
<accession>A0A2V1H101</accession>
<keyword evidence="6 14" id="KW-0349">Heme</keyword>
<dbReference type="Proteomes" id="UP000244906">
    <property type="component" value="Unassembled WGS sequence"/>
</dbReference>
<dbReference type="Gene3D" id="1.10.1130.10">
    <property type="entry name" value="Flavocytochrome C3, Chain A"/>
    <property type="match status" value="1"/>
</dbReference>
<comment type="subunit">
    <text evidence="13">Component of the periplasmic nitrate reductase NapAB complex composed of NapA and NapB.</text>
</comment>
<feature type="binding site" description="axial binding residue" evidence="15">
    <location>
        <position position="101"/>
    </location>
    <ligand>
        <name>heme c</name>
        <dbReference type="ChEBI" id="CHEBI:61717"/>
        <label>2</label>
    </ligand>
    <ligandPart>
        <name>Fe</name>
        <dbReference type="ChEBI" id="CHEBI:18248"/>
    </ligandPart>
</feature>
<evidence type="ECO:0000256" key="9">
    <source>
        <dbReference type="ARBA" id="ARBA00022764"/>
    </source>
</evidence>
<feature type="binding site" description="axial binding residue" evidence="15">
    <location>
        <position position="124"/>
    </location>
    <ligand>
        <name>heme c</name>
        <dbReference type="ChEBI" id="CHEBI:61717"/>
        <label>2</label>
    </ligand>
    <ligandPart>
        <name>Fe</name>
        <dbReference type="ChEBI" id="CHEBI:18248"/>
    </ligandPart>
</feature>
<evidence type="ECO:0000313" key="17">
    <source>
        <dbReference type="EMBL" id="PVZ68979.1"/>
    </source>
</evidence>
<dbReference type="RefSeq" id="WP_116687361.1">
    <property type="nucleotide sequence ID" value="NZ_CAWNYD010000004.1"/>
</dbReference>
<comment type="caution">
    <text evidence="17">The sequence shown here is derived from an EMBL/GenBank/DDBJ whole genome shotgun (WGS) entry which is preliminary data.</text>
</comment>
<dbReference type="GO" id="GO:0042597">
    <property type="term" value="C:periplasmic space"/>
    <property type="evidence" value="ECO:0007669"/>
    <property type="project" value="UniProtKB-SubCell"/>
</dbReference>
<dbReference type="GO" id="GO:0046872">
    <property type="term" value="F:metal ion binding"/>
    <property type="evidence" value="ECO:0007669"/>
    <property type="project" value="UniProtKB-KW"/>
</dbReference>
<evidence type="ECO:0000256" key="5">
    <source>
        <dbReference type="ARBA" id="ARBA00022448"/>
    </source>
</evidence>
<evidence type="ECO:0000256" key="11">
    <source>
        <dbReference type="ARBA" id="ARBA00023004"/>
    </source>
</evidence>
<keyword evidence="18" id="KW-1185">Reference proteome</keyword>
<evidence type="ECO:0000256" key="15">
    <source>
        <dbReference type="PIRSR" id="PIRSR006105-2"/>
    </source>
</evidence>
<feature type="binding site" description="axial binding residue" evidence="15">
    <location>
        <position position="66"/>
    </location>
    <ligand>
        <name>heme c</name>
        <dbReference type="ChEBI" id="CHEBI:61717"/>
        <label>1</label>
    </ligand>
    <ligandPart>
        <name>Fe</name>
        <dbReference type="ChEBI" id="CHEBI:18248"/>
    </ligandPart>
</feature>
<feature type="binding site" description="covalent" evidence="14">
    <location>
        <position position="83"/>
    </location>
    <ligand>
        <name>heme c</name>
        <dbReference type="ChEBI" id="CHEBI:61717"/>
        <label>1</label>
    </ligand>
</feature>
<reference evidence="17 18" key="1">
    <citation type="submission" date="2018-04" db="EMBL/GenBank/DDBJ databases">
        <title>Thalassorhabdus spongiae gen. nov., sp. nov., isolated from a marine sponge in South-West Iceland.</title>
        <authorList>
            <person name="Knobloch S."/>
            <person name="Daussin A."/>
            <person name="Johannsson R."/>
            <person name="Marteinsson V.T."/>
        </authorList>
    </citation>
    <scope>NUCLEOTIDE SEQUENCE [LARGE SCALE GENOMIC DNA]</scope>
    <source>
        <strain evidence="17 18">Hp12</strain>
    </source>
</reference>
<gene>
    <name evidence="17" type="ORF">DC094_12095</name>
</gene>
<dbReference type="FunFam" id="1.10.1130.10:FF:000001">
    <property type="entry name" value="Periplasmic nitrate reductase, electron transfer subunit"/>
    <property type="match status" value="1"/>
</dbReference>
<feature type="signal peptide" evidence="16">
    <location>
        <begin position="1"/>
        <end position="23"/>
    </location>
</feature>
<evidence type="ECO:0000256" key="6">
    <source>
        <dbReference type="ARBA" id="ARBA00022617"/>
    </source>
</evidence>
<evidence type="ECO:0000256" key="8">
    <source>
        <dbReference type="ARBA" id="ARBA00022729"/>
    </source>
</evidence>
<keyword evidence="7 15" id="KW-0479">Metal-binding</keyword>
<dbReference type="GO" id="GO:0009061">
    <property type="term" value="P:anaerobic respiration"/>
    <property type="evidence" value="ECO:0007669"/>
    <property type="project" value="InterPro"/>
</dbReference>
<evidence type="ECO:0000256" key="4">
    <source>
        <dbReference type="ARBA" id="ARBA00013773"/>
    </source>
</evidence>
<keyword evidence="11 15" id="KW-0408">Iron</keyword>
<evidence type="ECO:0000256" key="13">
    <source>
        <dbReference type="PIRNR" id="PIRNR006105"/>
    </source>
</evidence>
<evidence type="ECO:0000256" key="3">
    <source>
        <dbReference type="ARBA" id="ARBA00007368"/>
    </source>
</evidence>
<dbReference type="InterPro" id="IPR005591">
    <property type="entry name" value="NapB"/>
</dbReference>
<name>A0A2V1H101_9GAMM</name>
<proteinExistence type="inferred from homology"/>
<evidence type="ECO:0000256" key="2">
    <source>
        <dbReference type="ARBA" id="ARBA00004418"/>
    </source>
</evidence>
<keyword evidence="8 16" id="KW-0732">Signal</keyword>
<evidence type="ECO:0000256" key="14">
    <source>
        <dbReference type="PIRSR" id="PIRSR006105-1"/>
    </source>
</evidence>
<dbReference type="Pfam" id="PF03892">
    <property type="entry name" value="NapB"/>
    <property type="match status" value="1"/>
</dbReference>
<feature type="binding site" description="covalent" evidence="14">
    <location>
        <position position="123"/>
    </location>
    <ligand>
        <name>heme c</name>
        <dbReference type="ChEBI" id="CHEBI:61717"/>
        <label>2</label>
    </ligand>
</feature>
<dbReference type="EMBL" id="QDDL01000004">
    <property type="protein sequence ID" value="PVZ68979.1"/>
    <property type="molecule type" value="Genomic_DNA"/>
</dbReference>
<keyword evidence="10 13" id="KW-0249">Electron transport</keyword>
<evidence type="ECO:0000313" key="18">
    <source>
        <dbReference type="Proteomes" id="UP000244906"/>
    </source>
</evidence>
<comment type="subcellular location">
    <subcellularLocation>
        <location evidence="2 13">Periplasm</location>
    </subcellularLocation>
</comment>
<keyword evidence="5 13" id="KW-0813">Transport</keyword>
<feature type="binding site" description="axial binding residue" evidence="15">
    <location>
        <position position="84"/>
    </location>
    <ligand>
        <name>heme c</name>
        <dbReference type="ChEBI" id="CHEBI:61717"/>
        <label>1</label>
    </ligand>
    <ligandPart>
        <name>Fe</name>
        <dbReference type="ChEBI" id="CHEBI:18248"/>
    </ligandPart>
</feature>